<proteinExistence type="predicted"/>
<evidence type="ECO:0008006" key="5">
    <source>
        <dbReference type="Google" id="ProtNLM"/>
    </source>
</evidence>
<evidence type="ECO:0000259" key="1">
    <source>
        <dbReference type="PROSITE" id="PS50097"/>
    </source>
</evidence>
<keyword evidence="4" id="KW-1185">Reference proteome</keyword>
<dbReference type="PANTHER" id="PTHR45774:SF3">
    <property type="entry name" value="BTB (POZ) DOMAIN-CONTAINING 2B-RELATED"/>
    <property type="match status" value="1"/>
</dbReference>
<feature type="domain" description="TLDc" evidence="2">
    <location>
        <begin position="289"/>
        <end position="460"/>
    </location>
</feature>
<accession>A0A015JP76</accession>
<dbReference type="SUPFAM" id="SSF54695">
    <property type="entry name" value="POZ domain"/>
    <property type="match status" value="1"/>
</dbReference>
<gene>
    <name evidence="3" type="ORF">RirG_213250</name>
</gene>
<dbReference type="SMART" id="SM00584">
    <property type="entry name" value="TLDc"/>
    <property type="match status" value="1"/>
</dbReference>
<dbReference type="AlphaFoldDB" id="A0A015JP76"/>
<sequence>MVDNKLLPKLTQNLFEILNDEEFYDITIEVGKDPYVKIFRAHMVILYYRSSYLQRILSTNNIKKNDGTLMHIKLPNILPEIFQIILRYLYCGSLTLKEYDTLDIIKILVAANELNLQELITYLQSFLIENKKQWMEKNLDLIYQMSFENNSFFELQKYCTDLITKEPDKLFNSTNFSLIPENLLISVIQNDKLQISNIKIWNNVLKWGLAQHPELPSDVENYSKDDFNTLKNTLQQCIPFINFYNLTSKEFMDKVLPYKRILSKEMYKDLLKFYLSLSDPNNKSTIDSKIITYQHIELISKWINRLEIMDKLNSPYKFQLLFRGSRDGFSGEKFHETCDNRYRTVTVIKAKDSNEILGGYNPVEWRSDGSYGTTKDSFIFSFDNDDRIENYILSRVMNECYATFNGIFSGPSFGWNDLTILGMSYDFGSFCLSKKNFYEKLIRKTENVFTVEEFEVFQIV</sequence>
<dbReference type="PROSITE" id="PS51886">
    <property type="entry name" value="TLDC"/>
    <property type="match status" value="1"/>
</dbReference>
<dbReference type="PROSITE" id="PS50097">
    <property type="entry name" value="BTB"/>
    <property type="match status" value="1"/>
</dbReference>
<dbReference type="SMART" id="SM00225">
    <property type="entry name" value="BTB"/>
    <property type="match status" value="1"/>
</dbReference>
<dbReference type="Pfam" id="PF00651">
    <property type="entry name" value="BTB"/>
    <property type="match status" value="1"/>
</dbReference>
<feature type="domain" description="BTB" evidence="1">
    <location>
        <begin position="24"/>
        <end position="98"/>
    </location>
</feature>
<evidence type="ECO:0000313" key="3">
    <source>
        <dbReference type="EMBL" id="EXX56764.1"/>
    </source>
</evidence>
<name>A0A015JP76_RHIIW</name>
<dbReference type="Gene3D" id="1.25.40.420">
    <property type="match status" value="1"/>
</dbReference>
<evidence type="ECO:0000313" key="4">
    <source>
        <dbReference type="Proteomes" id="UP000022910"/>
    </source>
</evidence>
<dbReference type="Gene3D" id="3.30.710.10">
    <property type="entry name" value="Potassium Channel Kv1.1, Chain A"/>
    <property type="match status" value="1"/>
</dbReference>
<comment type="caution">
    <text evidence="3">The sequence shown here is derived from an EMBL/GenBank/DDBJ whole genome shotgun (WGS) entry which is preliminary data.</text>
</comment>
<protein>
    <recommendedName>
        <fullName evidence="5">Kelch-like protein 17</fullName>
    </recommendedName>
</protein>
<organism evidence="3 4">
    <name type="scientific">Rhizophagus irregularis (strain DAOM 197198w)</name>
    <name type="common">Glomus intraradices</name>
    <dbReference type="NCBI Taxonomy" id="1432141"/>
    <lineage>
        <taxon>Eukaryota</taxon>
        <taxon>Fungi</taxon>
        <taxon>Fungi incertae sedis</taxon>
        <taxon>Mucoromycota</taxon>
        <taxon>Glomeromycotina</taxon>
        <taxon>Glomeromycetes</taxon>
        <taxon>Glomerales</taxon>
        <taxon>Glomeraceae</taxon>
        <taxon>Rhizophagus</taxon>
    </lineage>
</organism>
<dbReference type="Proteomes" id="UP000022910">
    <property type="component" value="Unassembled WGS sequence"/>
</dbReference>
<dbReference type="PANTHER" id="PTHR45774">
    <property type="entry name" value="BTB/POZ DOMAIN-CONTAINING"/>
    <property type="match status" value="1"/>
</dbReference>
<dbReference type="InterPro" id="IPR000210">
    <property type="entry name" value="BTB/POZ_dom"/>
</dbReference>
<evidence type="ECO:0000259" key="2">
    <source>
        <dbReference type="PROSITE" id="PS51886"/>
    </source>
</evidence>
<dbReference type="HOGENOM" id="CLU_021542_0_2_1"/>
<dbReference type="CDD" id="cd18186">
    <property type="entry name" value="BTB_POZ_ZBTB_KLHL-like"/>
    <property type="match status" value="1"/>
</dbReference>
<dbReference type="InterPro" id="IPR006571">
    <property type="entry name" value="TLDc_dom"/>
</dbReference>
<reference evidence="3 4" key="1">
    <citation type="submission" date="2014-02" db="EMBL/GenBank/DDBJ databases">
        <title>Single nucleus genome sequencing reveals high similarity among nuclei of an endomycorrhizal fungus.</title>
        <authorList>
            <person name="Lin K."/>
            <person name="Geurts R."/>
            <person name="Zhang Z."/>
            <person name="Limpens E."/>
            <person name="Saunders D.G."/>
            <person name="Mu D."/>
            <person name="Pang E."/>
            <person name="Cao H."/>
            <person name="Cha H."/>
            <person name="Lin T."/>
            <person name="Zhou Q."/>
            <person name="Shang Y."/>
            <person name="Li Y."/>
            <person name="Ivanov S."/>
            <person name="Sharma T."/>
            <person name="Velzen R.V."/>
            <person name="Ruijter N.D."/>
            <person name="Aanen D.K."/>
            <person name="Win J."/>
            <person name="Kamoun S."/>
            <person name="Bisseling T."/>
            <person name="Huang S."/>
        </authorList>
    </citation>
    <scope>NUCLEOTIDE SEQUENCE [LARGE SCALE GENOMIC DNA]</scope>
    <source>
        <strain evidence="4">DAOM197198w</strain>
    </source>
</reference>
<dbReference type="EMBL" id="JEMT01027535">
    <property type="protein sequence ID" value="EXX56764.1"/>
    <property type="molecule type" value="Genomic_DNA"/>
</dbReference>
<dbReference type="InterPro" id="IPR011333">
    <property type="entry name" value="SKP1/BTB/POZ_sf"/>
</dbReference>
<dbReference type="Pfam" id="PF07534">
    <property type="entry name" value="TLD"/>
    <property type="match status" value="1"/>
</dbReference>